<organism evidence="2 3">
    <name type="scientific">Auricularia subglabra (strain TFB-10046 / SS5)</name>
    <name type="common">White-rot fungus</name>
    <name type="synonym">Auricularia delicata (strain TFB10046)</name>
    <dbReference type="NCBI Taxonomy" id="717982"/>
    <lineage>
        <taxon>Eukaryota</taxon>
        <taxon>Fungi</taxon>
        <taxon>Dikarya</taxon>
        <taxon>Basidiomycota</taxon>
        <taxon>Agaricomycotina</taxon>
        <taxon>Agaricomycetes</taxon>
        <taxon>Auriculariales</taxon>
        <taxon>Auriculariaceae</taxon>
        <taxon>Auricularia</taxon>
    </lineage>
</organism>
<accession>J0D1S9</accession>
<reference evidence="3" key="1">
    <citation type="journal article" date="2012" name="Science">
        <title>The Paleozoic origin of enzymatic lignin decomposition reconstructed from 31 fungal genomes.</title>
        <authorList>
            <person name="Floudas D."/>
            <person name="Binder M."/>
            <person name="Riley R."/>
            <person name="Barry K."/>
            <person name="Blanchette R.A."/>
            <person name="Henrissat B."/>
            <person name="Martinez A.T."/>
            <person name="Otillar R."/>
            <person name="Spatafora J.W."/>
            <person name="Yadav J.S."/>
            <person name="Aerts A."/>
            <person name="Benoit I."/>
            <person name="Boyd A."/>
            <person name="Carlson A."/>
            <person name="Copeland A."/>
            <person name="Coutinho P.M."/>
            <person name="de Vries R.P."/>
            <person name="Ferreira P."/>
            <person name="Findley K."/>
            <person name="Foster B."/>
            <person name="Gaskell J."/>
            <person name="Glotzer D."/>
            <person name="Gorecki P."/>
            <person name="Heitman J."/>
            <person name="Hesse C."/>
            <person name="Hori C."/>
            <person name="Igarashi K."/>
            <person name="Jurgens J.A."/>
            <person name="Kallen N."/>
            <person name="Kersten P."/>
            <person name="Kohler A."/>
            <person name="Kuees U."/>
            <person name="Kumar T.K.A."/>
            <person name="Kuo A."/>
            <person name="LaButti K."/>
            <person name="Larrondo L.F."/>
            <person name="Lindquist E."/>
            <person name="Ling A."/>
            <person name="Lombard V."/>
            <person name="Lucas S."/>
            <person name="Lundell T."/>
            <person name="Martin R."/>
            <person name="McLaughlin D.J."/>
            <person name="Morgenstern I."/>
            <person name="Morin E."/>
            <person name="Murat C."/>
            <person name="Nagy L.G."/>
            <person name="Nolan M."/>
            <person name="Ohm R.A."/>
            <person name="Patyshakuliyeva A."/>
            <person name="Rokas A."/>
            <person name="Ruiz-Duenas F.J."/>
            <person name="Sabat G."/>
            <person name="Salamov A."/>
            <person name="Samejima M."/>
            <person name="Schmutz J."/>
            <person name="Slot J.C."/>
            <person name="St John F."/>
            <person name="Stenlid J."/>
            <person name="Sun H."/>
            <person name="Sun S."/>
            <person name="Syed K."/>
            <person name="Tsang A."/>
            <person name="Wiebenga A."/>
            <person name="Young D."/>
            <person name="Pisabarro A."/>
            <person name="Eastwood D.C."/>
            <person name="Martin F."/>
            <person name="Cullen D."/>
            <person name="Grigoriev I.V."/>
            <person name="Hibbett D.S."/>
        </authorList>
    </citation>
    <scope>NUCLEOTIDE SEQUENCE [LARGE SCALE GENOMIC DNA]</scope>
    <source>
        <strain evidence="3">TFB10046</strain>
    </source>
</reference>
<feature type="compositionally biased region" description="Basic and acidic residues" evidence="1">
    <location>
        <begin position="219"/>
        <end position="236"/>
    </location>
</feature>
<protein>
    <submittedName>
        <fullName evidence="2">Uncharacterized protein</fullName>
    </submittedName>
</protein>
<feature type="compositionally biased region" description="Basic and acidic residues" evidence="1">
    <location>
        <begin position="162"/>
        <end position="171"/>
    </location>
</feature>
<evidence type="ECO:0000256" key="1">
    <source>
        <dbReference type="SAM" id="MobiDB-lite"/>
    </source>
</evidence>
<feature type="compositionally biased region" description="Low complexity" evidence="1">
    <location>
        <begin position="205"/>
        <end position="216"/>
    </location>
</feature>
<keyword evidence="3" id="KW-1185">Reference proteome</keyword>
<dbReference type="EMBL" id="JH687805">
    <property type="protein sequence ID" value="EJD40120.1"/>
    <property type="molecule type" value="Genomic_DNA"/>
</dbReference>
<feature type="region of interest" description="Disordered" evidence="1">
    <location>
        <begin position="1"/>
        <end position="86"/>
    </location>
</feature>
<feature type="compositionally biased region" description="Low complexity" evidence="1">
    <location>
        <begin position="54"/>
        <end position="73"/>
    </location>
</feature>
<dbReference type="eggNOG" id="ENOG502S71S">
    <property type="taxonomic scope" value="Eukaryota"/>
</dbReference>
<evidence type="ECO:0000313" key="2">
    <source>
        <dbReference type="EMBL" id="EJD40120.1"/>
    </source>
</evidence>
<name>J0D1S9_AURST</name>
<proteinExistence type="predicted"/>
<feature type="compositionally biased region" description="Polar residues" evidence="1">
    <location>
        <begin position="16"/>
        <end position="27"/>
    </location>
</feature>
<dbReference type="AlphaFoldDB" id="J0D1S9"/>
<sequence>MPTTMPASDVDRAEPVSQNARFGSTQDPPSPSLDERQRVAPHRAGSTSTVHGTSATPRSGQSGSSSQDHSTPSIQPPNPAARATGRTSTGWECFLCKTSSDDMYPYQLATLHTRERHDAILRAMAGITAEHPHAHLYEFLLGDDEIVAQFVAKFKRLTIDGSTRDYSEGGHRRGASPCSDVADNGGMDKDPPSAPLAASSGTWDSSAPPQAASNPSRPRRVDGELSSRAPRVESRAARPPSPLACPACQSERDAVSYSETPARLYCISVDVGNKMMASKQYG</sequence>
<evidence type="ECO:0000313" key="3">
    <source>
        <dbReference type="Proteomes" id="UP000006514"/>
    </source>
</evidence>
<feature type="region of interest" description="Disordered" evidence="1">
    <location>
        <begin position="162"/>
        <end position="255"/>
    </location>
</feature>
<dbReference type="Proteomes" id="UP000006514">
    <property type="component" value="Unassembled WGS sequence"/>
</dbReference>
<gene>
    <name evidence="2" type="ORF">AURDEDRAFT_127801</name>
</gene>
<dbReference type="InParanoid" id="J0D1S9"/>
<dbReference type="KEGG" id="adl:AURDEDRAFT_127801"/>